<dbReference type="Pfam" id="PF00563">
    <property type="entry name" value="EAL"/>
    <property type="match status" value="1"/>
</dbReference>
<feature type="transmembrane region" description="Helical" evidence="2">
    <location>
        <begin position="101"/>
        <end position="121"/>
    </location>
</feature>
<evidence type="ECO:0000313" key="6">
    <source>
        <dbReference type="Proteomes" id="UP001064971"/>
    </source>
</evidence>
<feature type="domain" description="EAL" evidence="3">
    <location>
        <begin position="507"/>
        <end position="759"/>
    </location>
</feature>
<feature type="transmembrane region" description="Helical" evidence="2">
    <location>
        <begin position="201"/>
        <end position="219"/>
    </location>
</feature>
<feature type="region of interest" description="Disordered" evidence="1">
    <location>
        <begin position="753"/>
        <end position="772"/>
    </location>
</feature>
<feature type="transmembrane region" description="Helical" evidence="2">
    <location>
        <begin position="37"/>
        <end position="57"/>
    </location>
</feature>
<feature type="transmembrane region" description="Helical" evidence="2">
    <location>
        <begin position="231"/>
        <end position="249"/>
    </location>
</feature>
<dbReference type="InterPro" id="IPR052155">
    <property type="entry name" value="Biofilm_reg_signaling"/>
</dbReference>
<feature type="domain" description="GGDEF" evidence="4">
    <location>
        <begin position="365"/>
        <end position="498"/>
    </location>
</feature>
<sequence length="772" mass="83769">MKLSWRQHGMLAALVGLATLHLLWVLGGAEPEALRPYLGNFVFFPIYGLSAGLALGAARHHTGPERRAWRWLGLGILCWGLGQVVYTYLNLTTGTIPFPSLADVGFLALAPCFLLSLLHFPRHTYGRLQNASFLLDIVIVVLAVGDLLWVLDARATAEGYAGQPFELSIALAYPATDLLLCALLLGLILWRPRHLSARQLLTLALGLVLFLLGDLIYAYRTSKELYELAQPIDAFWVWGAVFFGLAASASRPGEAREAQRRARLPSTRMVHLQLLVPNAAIVVTYALFFLLHSPGLGRDVGIDPTVGVVTLLVLVRQVLGLIDNTRLHRRLAHQAEHDPLTGLYNRLHLQAYLAGAIADAREHRRLVAVLFLDLDRMKLVNDSLGHPAGDTVLREMAVRLSGAVREGDILARVGGDEFVVVLTGLRGAGQAVRTAEALLRAVAAPLRVQGQAVFLTASVGLTLCPRDTDDAASAIKQADIAMYQAKRQGKNTWRWFDERDTEAALEQVQLDSHLRQALTRAEFQVHYQPIVRLTDAGVVGYEALLRWTSPVLGPVPPAKFIPVAEAHGLIEPLGEWVLREALALARTWRQAGETARYISVNVSALQFAREGFVAGIRSLLAAQDVPGEVLMLELTESALISDIPGSADKLRALNALGVRVALDDFGTGYSSLSYLQQLPVQVLKVDRSFVNGVKMHGPMFVQAVVTLAHSLGLIVVAEGVEEPHQTETLLSLSCDLGQGFLFGRPAPFLDPGGDARESALPPAPAALAGGSD</sequence>
<reference evidence="5" key="1">
    <citation type="submission" date="2022-07" db="EMBL/GenBank/DDBJ databases">
        <title>Complete Genome Sequence of the Radioresistant Bacterium Deinococcus aetherius ST0316, Isolated from the Air Dust collected in Lower Stratosphere above Japan.</title>
        <authorList>
            <person name="Satoh K."/>
            <person name="Hagiwara K."/>
            <person name="Katsumata K."/>
            <person name="Kubo A."/>
            <person name="Yokobori S."/>
            <person name="Yamagishi A."/>
            <person name="Oono Y."/>
            <person name="Narumi I."/>
        </authorList>
    </citation>
    <scope>NUCLEOTIDE SEQUENCE</scope>
    <source>
        <strain evidence="5">ST0316</strain>
    </source>
</reference>
<dbReference type="SUPFAM" id="SSF141868">
    <property type="entry name" value="EAL domain-like"/>
    <property type="match status" value="1"/>
</dbReference>
<keyword evidence="2" id="KW-0812">Transmembrane</keyword>
<gene>
    <name evidence="5" type="ORF">DAETH_11450</name>
</gene>
<dbReference type="CDD" id="cd01949">
    <property type="entry name" value="GGDEF"/>
    <property type="match status" value="1"/>
</dbReference>
<name>A0ABM8ABN0_9DEIO</name>
<dbReference type="Gene3D" id="3.30.70.270">
    <property type="match status" value="1"/>
</dbReference>
<organism evidence="5 6">
    <name type="scientific">Deinococcus aetherius</name>
    <dbReference type="NCBI Taxonomy" id="200252"/>
    <lineage>
        <taxon>Bacteria</taxon>
        <taxon>Thermotogati</taxon>
        <taxon>Deinococcota</taxon>
        <taxon>Deinococci</taxon>
        <taxon>Deinococcales</taxon>
        <taxon>Deinococcaceae</taxon>
        <taxon>Deinococcus</taxon>
    </lineage>
</organism>
<evidence type="ECO:0000259" key="4">
    <source>
        <dbReference type="PROSITE" id="PS50887"/>
    </source>
</evidence>
<feature type="transmembrane region" description="Helical" evidence="2">
    <location>
        <begin position="69"/>
        <end position="89"/>
    </location>
</feature>
<dbReference type="Proteomes" id="UP001064971">
    <property type="component" value="Chromosome"/>
</dbReference>
<dbReference type="InterPro" id="IPR043128">
    <property type="entry name" value="Rev_trsase/Diguanyl_cyclase"/>
</dbReference>
<protein>
    <submittedName>
        <fullName evidence="5">Uncharacterized protein</fullName>
    </submittedName>
</protein>
<dbReference type="SUPFAM" id="SSF55073">
    <property type="entry name" value="Nucleotide cyclase"/>
    <property type="match status" value="1"/>
</dbReference>
<dbReference type="CDD" id="cd01948">
    <property type="entry name" value="EAL"/>
    <property type="match status" value="1"/>
</dbReference>
<dbReference type="PROSITE" id="PS50887">
    <property type="entry name" value="GGDEF"/>
    <property type="match status" value="1"/>
</dbReference>
<dbReference type="SMART" id="SM00052">
    <property type="entry name" value="EAL"/>
    <property type="match status" value="1"/>
</dbReference>
<dbReference type="InterPro" id="IPR000160">
    <property type="entry name" value="GGDEF_dom"/>
</dbReference>
<dbReference type="InterPro" id="IPR029787">
    <property type="entry name" value="Nucleotide_cyclase"/>
</dbReference>
<feature type="transmembrane region" description="Helical" evidence="2">
    <location>
        <begin position="171"/>
        <end position="189"/>
    </location>
</feature>
<evidence type="ECO:0000256" key="1">
    <source>
        <dbReference type="SAM" id="MobiDB-lite"/>
    </source>
</evidence>
<feature type="transmembrane region" description="Helical" evidence="2">
    <location>
        <begin position="270"/>
        <end position="292"/>
    </location>
</feature>
<dbReference type="EMBL" id="AP026560">
    <property type="protein sequence ID" value="BDP41176.1"/>
    <property type="molecule type" value="Genomic_DNA"/>
</dbReference>
<keyword evidence="2" id="KW-1133">Transmembrane helix</keyword>
<dbReference type="PANTHER" id="PTHR44757:SF2">
    <property type="entry name" value="BIOFILM ARCHITECTURE MAINTENANCE PROTEIN MBAA"/>
    <property type="match status" value="1"/>
</dbReference>
<dbReference type="NCBIfam" id="TIGR00254">
    <property type="entry name" value="GGDEF"/>
    <property type="match status" value="1"/>
</dbReference>
<dbReference type="PROSITE" id="PS50883">
    <property type="entry name" value="EAL"/>
    <property type="match status" value="1"/>
</dbReference>
<keyword evidence="6" id="KW-1185">Reference proteome</keyword>
<dbReference type="SMART" id="SM00267">
    <property type="entry name" value="GGDEF"/>
    <property type="match status" value="1"/>
</dbReference>
<dbReference type="PANTHER" id="PTHR44757">
    <property type="entry name" value="DIGUANYLATE CYCLASE DGCP"/>
    <property type="match status" value="1"/>
</dbReference>
<evidence type="ECO:0000256" key="2">
    <source>
        <dbReference type="SAM" id="Phobius"/>
    </source>
</evidence>
<accession>A0ABM8ABN0</accession>
<dbReference type="Pfam" id="PF00990">
    <property type="entry name" value="GGDEF"/>
    <property type="match status" value="1"/>
</dbReference>
<evidence type="ECO:0000259" key="3">
    <source>
        <dbReference type="PROSITE" id="PS50883"/>
    </source>
</evidence>
<dbReference type="InterPro" id="IPR001633">
    <property type="entry name" value="EAL_dom"/>
</dbReference>
<evidence type="ECO:0000313" key="5">
    <source>
        <dbReference type="EMBL" id="BDP41176.1"/>
    </source>
</evidence>
<feature type="transmembrane region" description="Helical" evidence="2">
    <location>
        <begin position="133"/>
        <end position="151"/>
    </location>
</feature>
<dbReference type="InterPro" id="IPR035919">
    <property type="entry name" value="EAL_sf"/>
</dbReference>
<proteinExistence type="predicted"/>
<dbReference type="Gene3D" id="3.20.20.450">
    <property type="entry name" value="EAL domain"/>
    <property type="match status" value="1"/>
</dbReference>
<keyword evidence="2" id="KW-0472">Membrane</keyword>
<dbReference type="RefSeq" id="WP_264776960.1">
    <property type="nucleotide sequence ID" value="NZ_AP026560.1"/>
</dbReference>